<dbReference type="AlphaFoldDB" id="A0A7J8LKP5"/>
<sequence length="59" mass="6785">MCFILSKGANLDAVMIITGPQCSRWSTETTLWVRRNLPLQRHRMKLFRLVADLTLVLLG</sequence>
<accession>A0A7J8LKP5</accession>
<gene>
    <name evidence="1" type="ORF">Golob_023782</name>
</gene>
<evidence type="ECO:0000313" key="2">
    <source>
        <dbReference type="Proteomes" id="UP000593572"/>
    </source>
</evidence>
<dbReference type="Proteomes" id="UP000593572">
    <property type="component" value="Unassembled WGS sequence"/>
</dbReference>
<protein>
    <submittedName>
        <fullName evidence="1">Uncharacterized protein</fullName>
    </submittedName>
</protein>
<reference evidence="1 2" key="1">
    <citation type="journal article" date="2019" name="Genome Biol. Evol.">
        <title>Insights into the evolution of the New World diploid cottons (Gossypium, subgenus Houzingenia) based on genome sequencing.</title>
        <authorList>
            <person name="Grover C.E."/>
            <person name="Arick M.A. 2nd"/>
            <person name="Thrash A."/>
            <person name="Conover J.L."/>
            <person name="Sanders W.S."/>
            <person name="Peterson D.G."/>
            <person name="Frelichowski J.E."/>
            <person name="Scheffler J.A."/>
            <person name="Scheffler B.E."/>
            <person name="Wendel J.F."/>
        </authorList>
    </citation>
    <scope>NUCLEOTIDE SEQUENCE [LARGE SCALE GENOMIC DNA]</scope>
    <source>
        <strain evidence="1">157</strain>
        <tissue evidence="1">Leaf</tissue>
    </source>
</reference>
<comment type="caution">
    <text evidence="1">The sequence shown here is derived from an EMBL/GenBank/DDBJ whole genome shotgun (WGS) entry which is preliminary data.</text>
</comment>
<proteinExistence type="predicted"/>
<evidence type="ECO:0000313" key="1">
    <source>
        <dbReference type="EMBL" id="MBA0553017.1"/>
    </source>
</evidence>
<dbReference type="EMBL" id="JABEZX010000003">
    <property type="protein sequence ID" value="MBA0553017.1"/>
    <property type="molecule type" value="Genomic_DNA"/>
</dbReference>
<name>A0A7J8LKP5_9ROSI</name>
<keyword evidence="2" id="KW-1185">Reference proteome</keyword>
<organism evidence="1 2">
    <name type="scientific">Gossypium lobatum</name>
    <dbReference type="NCBI Taxonomy" id="34289"/>
    <lineage>
        <taxon>Eukaryota</taxon>
        <taxon>Viridiplantae</taxon>
        <taxon>Streptophyta</taxon>
        <taxon>Embryophyta</taxon>
        <taxon>Tracheophyta</taxon>
        <taxon>Spermatophyta</taxon>
        <taxon>Magnoliopsida</taxon>
        <taxon>eudicotyledons</taxon>
        <taxon>Gunneridae</taxon>
        <taxon>Pentapetalae</taxon>
        <taxon>rosids</taxon>
        <taxon>malvids</taxon>
        <taxon>Malvales</taxon>
        <taxon>Malvaceae</taxon>
        <taxon>Malvoideae</taxon>
        <taxon>Gossypium</taxon>
    </lineage>
</organism>